<keyword evidence="4" id="KW-0408">Iron</keyword>
<dbReference type="EMBL" id="JBHSVR010000001">
    <property type="protein sequence ID" value="MFC6634364.1"/>
    <property type="molecule type" value="Genomic_DNA"/>
</dbReference>
<evidence type="ECO:0000256" key="6">
    <source>
        <dbReference type="ARBA" id="ARBA00034078"/>
    </source>
</evidence>
<sequence length="106" mass="11564">MPTILVTDLAGESSPVDVDSGQSLMEALRDNGFDDIEAICGGCCSCASCHVYLKGDWFERLGPRGEDEDMLVSSVDAFRDNSRLSCQIQVTEELEGLQIQIAEQEC</sequence>
<evidence type="ECO:0000313" key="8">
    <source>
        <dbReference type="EMBL" id="MFC6634364.1"/>
    </source>
</evidence>
<dbReference type="Gene3D" id="3.10.20.30">
    <property type="match status" value="1"/>
</dbReference>
<keyword evidence="3" id="KW-0479">Metal-binding</keyword>
<reference evidence="9" key="1">
    <citation type="journal article" date="2019" name="Int. J. Syst. Evol. Microbiol.">
        <title>The Global Catalogue of Microorganisms (GCM) 10K type strain sequencing project: providing services to taxonomists for standard genome sequencing and annotation.</title>
        <authorList>
            <consortium name="The Broad Institute Genomics Platform"/>
            <consortium name="The Broad Institute Genome Sequencing Center for Infectious Disease"/>
            <person name="Wu L."/>
            <person name="Ma J."/>
        </authorList>
    </citation>
    <scope>NUCLEOTIDE SEQUENCE [LARGE SCALE GENOMIC DNA]</scope>
    <source>
        <strain evidence="9">CGMCC 1.13718</strain>
    </source>
</reference>
<dbReference type="PANTHER" id="PTHR23426">
    <property type="entry name" value="FERREDOXIN/ADRENODOXIN"/>
    <property type="match status" value="1"/>
</dbReference>
<dbReference type="InterPro" id="IPR001055">
    <property type="entry name" value="Adrenodoxin-like"/>
</dbReference>
<keyword evidence="2" id="KW-0001">2Fe-2S</keyword>
<dbReference type="Pfam" id="PF00111">
    <property type="entry name" value="Fer2"/>
    <property type="match status" value="1"/>
</dbReference>
<dbReference type="Proteomes" id="UP001596425">
    <property type="component" value="Unassembled WGS sequence"/>
</dbReference>
<evidence type="ECO:0000256" key="5">
    <source>
        <dbReference type="ARBA" id="ARBA00023014"/>
    </source>
</evidence>
<evidence type="ECO:0000313" key="9">
    <source>
        <dbReference type="Proteomes" id="UP001596425"/>
    </source>
</evidence>
<comment type="similarity">
    <text evidence="1">Belongs to the adrenodoxin/putidaredoxin family.</text>
</comment>
<keyword evidence="5" id="KW-0411">Iron-sulfur</keyword>
<dbReference type="PRINTS" id="PR00355">
    <property type="entry name" value="ADRENODOXIN"/>
</dbReference>
<accession>A0ABW1YNL2</accession>
<evidence type="ECO:0000256" key="1">
    <source>
        <dbReference type="ARBA" id="ARBA00010914"/>
    </source>
</evidence>
<dbReference type="InterPro" id="IPR001041">
    <property type="entry name" value="2Fe-2S_ferredoxin-type"/>
</dbReference>
<gene>
    <name evidence="8" type="ORF">ACFQBM_13770</name>
</gene>
<evidence type="ECO:0000256" key="2">
    <source>
        <dbReference type="ARBA" id="ARBA00022714"/>
    </source>
</evidence>
<dbReference type="SUPFAM" id="SSF54292">
    <property type="entry name" value="2Fe-2S ferredoxin-like"/>
    <property type="match status" value="1"/>
</dbReference>
<name>A0ABW1YNL2_9GAMM</name>
<comment type="caution">
    <text evidence="8">The sequence shown here is derived from an EMBL/GenBank/DDBJ whole genome shotgun (WGS) entry which is preliminary data.</text>
</comment>
<evidence type="ECO:0000259" key="7">
    <source>
        <dbReference type="PROSITE" id="PS51085"/>
    </source>
</evidence>
<dbReference type="PANTHER" id="PTHR23426:SF65">
    <property type="entry name" value="FERREDOXIN-2, MITOCHONDRIAL"/>
    <property type="match status" value="1"/>
</dbReference>
<dbReference type="RefSeq" id="WP_193193158.1">
    <property type="nucleotide sequence ID" value="NZ_JACZFR010000039.1"/>
</dbReference>
<protein>
    <submittedName>
        <fullName evidence="8">2Fe-2S iron-sulfur cluster-binding protein</fullName>
    </submittedName>
</protein>
<evidence type="ECO:0000256" key="3">
    <source>
        <dbReference type="ARBA" id="ARBA00022723"/>
    </source>
</evidence>
<comment type="cofactor">
    <cofactor evidence="6">
        <name>[2Fe-2S] cluster</name>
        <dbReference type="ChEBI" id="CHEBI:190135"/>
    </cofactor>
</comment>
<keyword evidence="9" id="KW-1185">Reference proteome</keyword>
<proteinExistence type="inferred from homology"/>
<dbReference type="PROSITE" id="PS51085">
    <property type="entry name" value="2FE2S_FER_2"/>
    <property type="match status" value="1"/>
</dbReference>
<feature type="domain" description="2Fe-2S ferredoxin-type" evidence="7">
    <location>
        <begin position="1"/>
        <end position="105"/>
    </location>
</feature>
<evidence type="ECO:0000256" key="4">
    <source>
        <dbReference type="ARBA" id="ARBA00023004"/>
    </source>
</evidence>
<dbReference type="InterPro" id="IPR012675">
    <property type="entry name" value="Beta-grasp_dom_sf"/>
</dbReference>
<dbReference type="InterPro" id="IPR036010">
    <property type="entry name" value="2Fe-2S_ferredoxin-like_sf"/>
</dbReference>
<organism evidence="8 9">
    <name type="scientific">Microbulbifer taiwanensis</name>
    <dbReference type="NCBI Taxonomy" id="986746"/>
    <lineage>
        <taxon>Bacteria</taxon>
        <taxon>Pseudomonadati</taxon>
        <taxon>Pseudomonadota</taxon>
        <taxon>Gammaproteobacteria</taxon>
        <taxon>Cellvibrionales</taxon>
        <taxon>Microbulbiferaceae</taxon>
        <taxon>Microbulbifer</taxon>
    </lineage>
</organism>